<proteinExistence type="predicted"/>
<dbReference type="EMBL" id="VLXZ01000001">
    <property type="protein sequence ID" value="TSB48086.1"/>
    <property type="molecule type" value="Genomic_DNA"/>
</dbReference>
<evidence type="ECO:0000256" key="4">
    <source>
        <dbReference type="ARBA" id="ARBA00022801"/>
    </source>
</evidence>
<feature type="domain" description="Nucleoside phosphorylase" evidence="6">
    <location>
        <begin position="5"/>
        <end position="231"/>
    </location>
</feature>
<dbReference type="NCBIfam" id="NF004079">
    <property type="entry name" value="PRK05584.1"/>
    <property type="match status" value="1"/>
</dbReference>
<dbReference type="EC" id="3.2.2.9" evidence="2"/>
<dbReference type="GO" id="GO:0009164">
    <property type="term" value="P:nucleoside catabolic process"/>
    <property type="evidence" value="ECO:0007669"/>
    <property type="project" value="InterPro"/>
</dbReference>
<evidence type="ECO:0000313" key="7">
    <source>
        <dbReference type="EMBL" id="TSB48086.1"/>
    </source>
</evidence>
<comment type="pathway">
    <text evidence="1">Amino-acid biosynthesis; L-methionine biosynthesis via salvage pathway; S-methyl-5-thio-alpha-D-ribose 1-phosphate from S-methyl-5'-thioadenosine (hydrolase route): step 1/2.</text>
</comment>
<sequence>MMGKRIGLIGAMDEEIRQLRSELQMESTEERAGITFYIGEINGSSVVLCRSGVGKVNAAVTTQILIDAFEVSHILFTGIAGALDKSLQVGDMVISSSAMQHDMDATALGFPKGQIPMQSTSSIFQADSGLVELAFRSAERILSCRILKGRILSGDQFIADLHTAQTLYDEFTGACVEMEGAAVAQVATMSEIPFVIIRAISDNANEQASMSFTEFTELASKQSHILVMEMLSSWNDYNKI</sequence>
<dbReference type="InterPro" id="IPR000845">
    <property type="entry name" value="Nucleoside_phosphorylase_d"/>
</dbReference>
<accession>A0A554A365</accession>
<dbReference type="GO" id="GO:0008930">
    <property type="term" value="F:methylthioadenosine nucleosidase activity"/>
    <property type="evidence" value="ECO:0007669"/>
    <property type="project" value="InterPro"/>
</dbReference>
<keyword evidence="7" id="KW-0326">Glycosidase</keyword>
<evidence type="ECO:0000313" key="8">
    <source>
        <dbReference type="Proteomes" id="UP000318521"/>
    </source>
</evidence>
<dbReference type="PANTHER" id="PTHR46832:SF1">
    <property type="entry name" value="5'-METHYLTHIOADENOSINE_S-ADENOSYLHOMOCYSTEINE NUCLEOSIDASE"/>
    <property type="match status" value="1"/>
</dbReference>
<dbReference type="GO" id="GO:0019284">
    <property type="term" value="P:L-methionine salvage from S-adenosylmethionine"/>
    <property type="evidence" value="ECO:0007669"/>
    <property type="project" value="TreeGrafter"/>
</dbReference>
<keyword evidence="4 7" id="KW-0378">Hydrolase</keyword>
<dbReference type="OrthoDB" id="9792278at2"/>
<dbReference type="InterPro" id="IPR035994">
    <property type="entry name" value="Nucleoside_phosphorylase_sf"/>
</dbReference>
<dbReference type="GO" id="GO:0008782">
    <property type="term" value="F:adenosylhomocysteine nucleosidase activity"/>
    <property type="evidence" value="ECO:0007669"/>
    <property type="project" value="UniProtKB-EC"/>
</dbReference>
<dbReference type="UniPathway" id="UPA00904">
    <property type="reaction ID" value="UER00871"/>
</dbReference>
<evidence type="ECO:0000256" key="5">
    <source>
        <dbReference type="ARBA" id="ARBA00023167"/>
    </source>
</evidence>
<keyword evidence="8" id="KW-1185">Reference proteome</keyword>
<dbReference type="PANTHER" id="PTHR46832">
    <property type="entry name" value="5'-METHYLTHIOADENOSINE/S-ADENOSYLHOMOCYSTEINE NUCLEOSIDASE"/>
    <property type="match status" value="1"/>
</dbReference>
<keyword evidence="3" id="KW-0028">Amino-acid biosynthesis</keyword>
<evidence type="ECO:0000256" key="1">
    <source>
        <dbReference type="ARBA" id="ARBA00004945"/>
    </source>
</evidence>
<dbReference type="Pfam" id="PF01048">
    <property type="entry name" value="PNP_UDP_1"/>
    <property type="match status" value="1"/>
</dbReference>
<evidence type="ECO:0000259" key="6">
    <source>
        <dbReference type="Pfam" id="PF01048"/>
    </source>
</evidence>
<organism evidence="7 8">
    <name type="scientific">Alkalicoccobacillus porphyridii</name>
    <dbReference type="NCBI Taxonomy" id="2597270"/>
    <lineage>
        <taxon>Bacteria</taxon>
        <taxon>Bacillati</taxon>
        <taxon>Bacillota</taxon>
        <taxon>Bacilli</taxon>
        <taxon>Bacillales</taxon>
        <taxon>Bacillaceae</taxon>
        <taxon>Alkalicoccobacillus</taxon>
    </lineage>
</organism>
<protein>
    <recommendedName>
        <fullName evidence="2">adenosylhomocysteine nucleosidase</fullName>
        <ecNumber evidence="2">3.2.2.9</ecNumber>
    </recommendedName>
</protein>
<dbReference type="Proteomes" id="UP000318521">
    <property type="component" value="Unassembled WGS sequence"/>
</dbReference>
<reference evidence="7 8" key="1">
    <citation type="submission" date="2019-07" db="EMBL/GenBank/DDBJ databases">
        <authorList>
            <person name="Park Y.J."/>
            <person name="Jeong S.E."/>
            <person name="Jung H.S."/>
        </authorList>
    </citation>
    <scope>NUCLEOTIDE SEQUENCE [LARGE SCALE GENOMIC DNA]</scope>
    <source>
        <strain evidence="8">P16(2019)</strain>
    </source>
</reference>
<dbReference type="AlphaFoldDB" id="A0A554A365"/>
<dbReference type="GO" id="GO:0005829">
    <property type="term" value="C:cytosol"/>
    <property type="evidence" value="ECO:0007669"/>
    <property type="project" value="TreeGrafter"/>
</dbReference>
<keyword evidence="5" id="KW-0486">Methionine biosynthesis</keyword>
<dbReference type="NCBIfam" id="TIGR01704">
    <property type="entry name" value="MTA_SAH-Nsdase"/>
    <property type="match status" value="1"/>
</dbReference>
<name>A0A554A365_9BACI</name>
<evidence type="ECO:0000256" key="3">
    <source>
        <dbReference type="ARBA" id="ARBA00022605"/>
    </source>
</evidence>
<comment type="caution">
    <text evidence="7">The sequence shown here is derived from an EMBL/GenBank/DDBJ whole genome shotgun (WGS) entry which is preliminary data.</text>
</comment>
<dbReference type="Gene3D" id="3.40.50.1580">
    <property type="entry name" value="Nucleoside phosphorylase domain"/>
    <property type="match status" value="1"/>
</dbReference>
<dbReference type="InterPro" id="IPR010049">
    <property type="entry name" value="MTA_SAH_Nsdase"/>
</dbReference>
<evidence type="ECO:0000256" key="2">
    <source>
        <dbReference type="ARBA" id="ARBA00011974"/>
    </source>
</evidence>
<gene>
    <name evidence="7" type="ORF">FN960_00585</name>
</gene>
<dbReference type="GO" id="GO:0019509">
    <property type="term" value="P:L-methionine salvage from methylthioadenosine"/>
    <property type="evidence" value="ECO:0007669"/>
    <property type="project" value="UniProtKB-UniPathway"/>
</dbReference>
<dbReference type="CDD" id="cd09008">
    <property type="entry name" value="MTAN"/>
    <property type="match status" value="1"/>
</dbReference>
<dbReference type="SUPFAM" id="SSF53167">
    <property type="entry name" value="Purine and uridine phosphorylases"/>
    <property type="match status" value="1"/>
</dbReference>